<dbReference type="AlphaFoldDB" id="A0AAD7GE52"/>
<dbReference type="Pfam" id="PF19189">
    <property type="entry name" value="Mtf2"/>
    <property type="match status" value="1"/>
</dbReference>
<keyword evidence="4" id="KW-1185">Reference proteome</keyword>
<evidence type="ECO:0000313" key="4">
    <source>
        <dbReference type="Proteomes" id="UP001221757"/>
    </source>
</evidence>
<proteinExistence type="predicted"/>
<sequence length="367" mass="42665">MLARSSSRAICRHLSQVSVESAFRSVSSTCLRRVLCRNMSTNDDFPSRRRRDSRDPSDSIFSSEGPTWDHVFSDIKEMPPQIPGVGPRRPRRQTMTAQEINAFNEIFDLIFDSMSEKGSGPSRPVNTSGTGLGDMFSTLRRHSKRMKWTAQSDEELDSKKEAMDRCETDQQLLNWAMREVFGESQSYQQEFKQANATITELIKANELIKAKEVELPMMQPPTYPHLISLLIRTFRDKYLASYVFGCSTSAYNELIATRWTCFRDLKGVHDALEEMTVNGVDMDNKTRELVEKVRQEVGERNLWMEENEIERNGGVWEMLNNIERLVNLTVVSRARNPRQTTRKESMSWNDWRSEELAKTMEWEFDKW</sequence>
<dbReference type="InterPro" id="IPR040009">
    <property type="entry name" value="Mtf2/C5D6.12-like"/>
</dbReference>
<dbReference type="InterPro" id="IPR043837">
    <property type="entry name" value="Mtf2-like_C"/>
</dbReference>
<dbReference type="Proteomes" id="UP001221757">
    <property type="component" value="Unassembled WGS sequence"/>
</dbReference>
<evidence type="ECO:0000313" key="3">
    <source>
        <dbReference type="EMBL" id="KAJ7690651.1"/>
    </source>
</evidence>
<dbReference type="PANTHER" id="PTHR39468">
    <property type="entry name" value="CHROMOSOME 7, WHOLE GENOME SHOTGUN SEQUENCE"/>
    <property type="match status" value="1"/>
</dbReference>
<gene>
    <name evidence="3" type="ORF">B0H17DRAFT_1064301</name>
</gene>
<dbReference type="PANTHER" id="PTHR39468:SF1">
    <property type="entry name" value="MTF2-LIKE C-TERMINAL DOMAIN-CONTAINING PROTEIN"/>
    <property type="match status" value="1"/>
</dbReference>
<reference evidence="3" key="1">
    <citation type="submission" date="2023-03" db="EMBL/GenBank/DDBJ databases">
        <title>Massive genome expansion in bonnet fungi (Mycena s.s.) driven by repeated elements and novel gene families across ecological guilds.</title>
        <authorList>
            <consortium name="Lawrence Berkeley National Laboratory"/>
            <person name="Harder C.B."/>
            <person name="Miyauchi S."/>
            <person name="Viragh M."/>
            <person name="Kuo A."/>
            <person name="Thoen E."/>
            <person name="Andreopoulos B."/>
            <person name="Lu D."/>
            <person name="Skrede I."/>
            <person name="Drula E."/>
            <person name="Henrissat B."/>
            <person name="Morin E."/>
            <person name="Kohler A."/>
            <person name="Barry K."/>
            <person name="LaButti K."/>
            <person name="Morin E."/>
            <person name="Salamov A."/>
            <person name="Lipzen A."/>
            <person name="Mereny Z."/>
            <person name="Hegedus B."/>
            <person name="Baldrian P."/>
            <person name="Stursova M."/>
            <person name="Weitz H."/>
            <person name="Taylor A."/>
            <person name="Grigoriev I.V."/>
            <person name="Nagy L.G."/>
            <person name="Martin F."/>
            <person name="Kauserud H."/>
        </authorList>
    </citation>
    <scope>NUCLEOTIDE SEQUENCE</scope>
    <source>
        <strain evidence="3">CBHHK067</strain>
    </source>
</reference>
<feature type="region of interest" description="Disordered" evidence="1">
    <location>
        <begin position="41"/>
        <end position="67"/>
    </location>
</feature>
<comment type="caution">
    <text evidence="3">The sequence shown here is derived from an EMBL/GenBank/DDBJ whole genome shotgun (WGS) entry which is preliminary data.</text>
</comment>
<accession>A0AAD7GE52</accession>
<organism evidence="3 4">
    <name type="scientific">Mycena rosella</name>
    <name type="common">Pink bonnet</name>
    <name type="synonym">Agaricus rosellus</name>
    <dbReference type="NCBI Taxonomy" id="1033263"/>
    <lineage>
        <taxon>Eukaryota</taxon>
        <taxon>Fungi</taxon>
        <taxon>Dikarya</taxon>
        <taxon>Basidiomycota</taxon>
        <taxon>Agaricomycotina</taxon>
        <taxon>Agaricomycetes</taxon>
        <taxon>Agaricomycetidae</taxon>
        <taxon>Agaricales</taxon>
        <taxon>Marasmiineae</taxon>
        <taxon>Mycenaceae</taxon>
        <taxon>Mycena</taxon>
    </lineage>
</organism>
<dbReference type="EMBL" id="JARKIE010000063">
    <property type="protein sequence ID" value="KAJ7690651.1"/>
    <property type="molecule type" value="Genomic_DNA"/>
</dbReference>
<dbReference type="GO" id="GO:0005739">
    <property type="term" value="C:mitochondrion"/>
    <property type="evidence" value="ECO:0007669"/>
    <property type="project" value="InterPro"/>
</dbReference>
<protein>
    <recommendedName>
        <fullName evidence="2">Mtf2-like C-terminal domain-containing protein</fullName>
    </recommendedName>
</protein>
<evidence type="ECO:0000256" key="1">
    <source>
        <dbReference type="SAM" id="MobiDB-lite"/>
    </source>
</evidence>
<name>A0AAD7GE52_MYCRO</name>
<feature type="domain" description="Mtf2-like C-terminal" evidence="2">
    <location>
        <begin position="153"/>
        <end position="324"/>
    </location>
</feature>
<evidence type="ECO:0000259" key="2">
    <source>
        <dbReference type="Pfam" id="PF19189"/>
    </source>
</evidence>